<dbReference type="PANTHER" id="PTHR30290:SF38">
    <property type="entry name" value="D,D-DIPEPTIDE-BINDING PERIPLASMIC PROTEIN DDPA-RELATED"/>
    <property type="match status" value="1"/>
</dbReference>
<dbReference type="EMBL" id="BA000040">
    <property type="protein sequence ID" value="BAC51979.1"/>
    <property type="molecule type" value="Genomic_DNA"/>
</dbReference>
<dbReference type="PIRSF" id="PIRSF002741">
    <property type="entry name" value="MppA"/>
    <property type="match status" value="1"/>
</dbReference>
<dbReference type="PATRIC" id="fig|224911.5.peg.6878"/>
<dbReference type="InParanoid" id="Q89FI6"/>
<dbReference type="Proteomes" id="UP000002526">
    <property type="component" value="Chromosome"/>
</dbReference>
<dbReference type="OrthoDB" id="9803988at2"/>
<dbReference type="GO" id="GO:0030288">
    <property type="term" value="C:outer membrane-bounded periplasmic space"/>
    <property type="evidence" value="ECO:0007669"/>
    <property type="project" value="UniProtKB-ARBA"/>
</dbReference>
<evidence type="ECO:0000259" key="4">
    <source>
        <dbReference type="Pfam" id="PF00496"/>
    </source>
</evidence>
<reference evidence="6" key="1">
    <citation type="journal article" date="2002" name="DNA Res.">
        <title>Complete genomic sequence of nitrogen-fixing symbiotic bacterium Bradyrhizobium japonicum USDA110.</title>
        <authorList>
            <person name="Kaneko T."/>
            <person name="Nakamura Y."/>
            <person name="Sato S."/>
            <person name="Minamisawa K."/>
            <person name="Uchiumi T."/>
            <person name="Sasamoto S."/>
            <person name="Watanabe A."/>
            <person name="Idesawa K."/>
            <person name="Iriguchi M."/>
            <person name="Kawashima K."/>
            <person name="Kohara M."/>
            <person name="Matsumoto M."/>
            <person name="Shimpo S."/>
            <person name="Tsuruoka H."/>
            <person name="Wada T."/>
            <person name="Yamada M."/>
            <person name="Tabata S."/>
        </authorList>
    </citation>
    <scope>NUCLEOTIDE SEQUENCE [LARGE SCALE GENOMIC DNA]</scope>
    <source>
        <strain evidence="6">JCM 10833 / BCRC 13528 / IAM 13628 / NBRC 14792 / USDA 110</strain>
    </source>
</reference>
<dbReference type="InterPro" id="IPR000914">
    <property type="entry name" value="SBP_5_dom"/>
</dbReference>
<dbReference type="GO" id="GO:0043190">
    <property type="term" value="C:ATP-binding cassette (ABC) transporter complex"/>
    <property type="evidence" value="ECO:0007669"/>
    <property type="project" value="InterPro"/>
</dbReference>
<keyword evidence="3" id="KW-0732">Signal</keyword>
<dbReference type="FunFam" id="3.90.76.10:FF:000039">
    <property type="entry name" value="ABC transporter substrate-binding protein"/>
    <property type="match status" value="1"/>
</dbReference>
<dbReference type="HOGENOM" id="CLU_017028_8_6_5"/>
<proteinExistence type="inferred from homology"/>
<dbReference type="AlphaFoldDB" id="Q89FI6"/>
<evidence type="ECO:0000256" key="1">
    <source>
        <dbReference type="ARBA" id="ARBA00004418"/>
    </source>
</evidence>
<dbReference type="PhylomeDB" id="Q89FI6"/>
<dbReference type="CDD" id="cd08513">
    <property type="entry name" value="PBP2_thermophilic_Hb8_like"/>
    <property type="match status" value="1"/>
</dbReference>
<dbReference type="GO" id="GO:1904680">
    <property type="term" value="F:peptide transmembrane transporter activity"/>
    <property type="evidence" value="ECO:0000318"/>
    <property type="project" value="GO_Central"/>
</dbReference>
<organism evidence="5 6">
    <name type="scientific">Bradyrhizobium diazoefficiens (strain JCM 10833 / BCRC 13528 / IAM 13628 / NBRC 14792 / USDA 110)</name>
    <dbReference type="NCBI Taxonomy" id="224911"/>
    <lineage>
        <taxon>Bacteria</taxon>
        <taxon>Pseudomonadati</taxon>
        <taxon>Pseudomonadota</taxon>
        <taxon>Alphaproteobacteria</taxon>
        <taxon>Hyphomicrobiales</taxon>
        <taxon>Nitrobacteraceae</taxon>
        <taxon>Bradyrhizobium</taxon>
    </lineage>
</organism>
<evidence type="ECO:0000313" key="5">
    <source>
        <dbReference type="EMBL" id="BAC51979.1"/>
    </source>
</evidence>
<dbReference type="PANTHER" id="PTHR30290">
    <property type="entry name" value="PERIPLASMIC BINDING COMPONENT OF ABC TRANSPORTER"/>
    <property type="match status" value="1"/>
</dbReference>
<evidence type="ECO:0000313" key="6">
    <source>
        <dbReference type="Proteomes" id="UP000002526"/>
    </source>
</evidence>
<sequence length="632" mass="69955">MHHLSLGPHRSEASVGVKRSRILAMRLTAVFSHDELLIEKFRSTKAHSCPLPGSRGAGDGAVCDNGEWVMANDTGRFGVGAVHLGSPNRRQFFQLGAGAAAGWSLAGNAFAQTERPTNPPDKPRGQVIAALSQEPTVFHPLMPGIEVDQGVWWQVFSLLWYIDPEGNFVPDLAREVPTIENGGLSADGLTWKIKLRSDVKWHDGTPFTADDVKFSLELINNPDFRARSRVGHSLVKDIKVVAADEIHWRMEAPYSPYMSILGSLTFIVPKHILEKVSDPNASPFHNAPVGTGPFRWGERVPGDHILLNAHTGYHGKGPYVERVVFKYIPDLTVLYTQFRTGQVDYTGLQGILPNFVQEAKTLKGRKIFVSATSSVEHIAPNLDFGPFADRAVREALYLAINKQAIIDALYYGLPTQTESFVPQQAWSFQKGLPQHKYDPAKANALLDAAGWVRSSSGVREKGGIKLEFTNSTTSGNAVREQTQQLLVQDWRAIGAAMRVNNMPAAVIWGDFWQQSKFNSVLVSVNFMLGSDPDVTPRFGSGAIPAKGGRGYNTYQYQSPEADRLLAEGAKQFDLSQRKTTYGDLQKLIRNDLAILPMFQGFIAEGVKEGLQGFRPNINTSINCWNIREWYWA</sequence>
<dbReference type="eggNOG" id="COG0747">
    <property type="taxonomic scope" value="Bacteria"/>
</dbReference>
<dbReference type="STRING" id="224911.AAV28_31160"/>
<dbReference type="InterPro" id="IPR039424">
    <property type="entry name" value="SBP_5"/>
</dbReference>
<dbReference type="Gene3D" id="3.10.105.10">
    <property type="entry name" value="Dipeptide-binding Protein, Domain 3"/>
    <property type="match status" value="1"/>
</dbReference>
<evidence type="ECO:0000256" key="2">
    <source>
        <dbReference type="ARBA" id="ARBA00005695"/>
    </source>
</evidence>
<name>Q89FI6_BRADU</name>
<dbReference type="KEGG" id="bja:bll6714"/>
<dbReference type="Pfam" id="PF00496">
    <property type="entry name" value="SBP_bac_5"/>
    <property type="match status" value="1"/>
</dbReference>
<dbReference type="Gene3D" id="3.90.76.10">
    <property type="entry name" value="Dipeptide-binding Protein, Domain 1"/>
    <property type="match status" value="1"/>
</dbReference>
<evidence type="ECO:0000256" key="3">
    <source>
        <dbReference type="ARBA" id="ARBA00022729"/>
    </source>
</evidence>
<feature type="domain" description="Solute-binding protein family 5" evidence="4">
    <location>
        <begin position="168"/>
        <end position="539"/>
    </location>
</feature>
<dbReference type="EnsemblBacteria" id="BAC51979">
    <property type="protein sequence ID" value="BAC51979"/>
    <property type="gene ID" value="BAC51979"/>
</dbReference>
<comment type="subcellular location">
    <subcellularLocation>
        <location evidence="1">Periplasm</location>
    </subcellularLocation>
</comment>
<comment type="similarity">
    <text evidence="2">Belongs to the bacterial solute-binding protein 5 family.</text>
</comment>
<dbReference type="InterPro" id="IPR030678">
    <property type="entry name" value="Peptide/Ni-bd"/>
</dbReference>
<accession>Q89FI6</accession>
<dbReference type="FunFam" id="3.10.105.10:FF:000066">
    <property type="entry name" value="ABC transporter substrate-binding protein"/>
    <property type="match status" value="1"/>
</dbReference>
<protein>
    <submittedName>
        <fullName evidence="5">Bll6714 protein</fullName>
    </submittedName>
</protein>
<gene>
    <name evidence="5" type="ordered locus">bll6714</name>
</gene>
<keyword evidence="6" id="KW-1185">Reference proteome</keyword>
<dbReference type="SUPFAM" id="SSF53850">
    <property type="entry name" value="Periplasmic binding protein-like II"/>
    <property type="match status" value="1"/>
</dbReference>
<dbReference type="GO" id="GO:0015833">
    <property type="term" value="P:peptide transport"/>
    <property type="evidence" value="ECO:0000318"/>
    <property type="project" value="GO_Central"/>
</dbReference>
<dbReference type="Gene3D" id="3.40.190.10">
    <property type="entry name" value="Periplasmic binding protein-like II"/>
    <property type="match status" value="1"/>
</dbReference>